<evidence type="ECO:0000259" key="1">
    <source>
        <dbReference type="Pfam" id="PF00326"/>
    </source>
</evidence>
<dbReference type="InterPro" id="IPR002469">
    <property type="entry name" value="Peptidase_S9B_N"/>
</dbReference>
<proteinExistence type="predicted"/>
<dbReference type="InterPro" id="IPR050278">
    <property type="entry name" value="Serine_Prot_S9B/DPPIV"/>
</dbReference>
<evidence type="ECO:0000313" key="3">
    <source>
        <dbReference type="EMBL" id="WTU43650.1"/>
    </source>
</evidence>
<reference evidence="3" key="1">
    <citation type="submission" date="2022-10" db="EMBL/GenBank/DDBJ databases">
        <title>The complete genomes of actinobacterial strains from the NBC collection.</title>
        <authorList>
            <person name="Joergensen T.S."/>
            <person name="Alvarez Arevalo M."/>
            <person name="Sterndorff E.B."/>
            <person name="Faurdal D."/>
            <person name="Vuksanovic O."/>
            <person name="Mourched A.-S."/>
            <person name="Charusanti P."/>
            <person name="Shaw S."/>
            <person name="Blin K."/>
            <person name="Weber T."/>
        </authorList>
    </citation>
    <scope>NUCLEOTIDE SEQUENCE</scope>
    <source>
        <strain evidence="3">NBC_00060</strain>
    </source>
</reference>
<evidence type="ECO:0000259" key="2">
    <source>
        <dbReference type="Pfam" id="PF00930"/>
    </source>
</evidence>
<feature type="domain" description="Peptidase S9 prolyl oligopeptidase catalytic" evidence="1">
    <location>
        <begin position="499"/>
        <end position="696"/>
    </location>
</feature>
<dbReference type="GO" id="GO:0006508">
    <property type="term" value="P:proteolysis"/>
    <property type="evidence" value="ECO:0007669"/>
    <property type="project" value="InterPro"/>
</dbReference>
<dbReference type="Pfam" id="PF00930">
    <property type="entry name" value="DPPIV_N"/>
    <property type="match status" value="1"/>
</dbReference>
<dbReference type="Gene3D" id="2.140.10.30">
    <property type="entry name" value="Dipeptidylpeptidase IV, N-terminal domain"/>
    <property type="match status" value="1"/>
</dbReference>
<dbReference type="InterPro" id="IPR002470">
    <property type="entry name" value="Peptidase_S9A"/>
</dbReference>
<dbReference type="PANTHER" id="PTHR11731:SF193">
    <property type="entry name" value="DIPEPTIDYL PEPTIDASE 9"/>
    <property type="match status" value="1"/>
</dbReference>
<dbReference type="InterPro" id="IPR029058">
    <property type="entry name" value="AB_hydrolase_fold"/>
</dbReference>
<dbReference type="PRINTS" id="PR00862">
    <property type="entry name" value="PROLIGOPTASE"/>
</dbReference>
<dbReference type="SUPFAM" id="SSF82171">
    <property type="entry name" value="DPP6 N-terminal domain-like"/>
    <property type="match status" value="1"/>
</dbReference>
<dbReference type="GO" id="GO:0008239">
    <property type="term" value="F:dipeptidyl-peptidase activity"/>
    <property type="evidence" value="ECO:0007669"/>
    <property type="project" value="TreeGrafter"/>
</dbReference>
<dbReference type="PANTHER" id="PTHR11731">
    <property type="entry name" value="PROTEASE FAMILY S9B,C DIPEPTIDYL-PEPTIDASE IV-RELATED"/>
    <property type="match status" value="1"/>
</dbReference>
<accession>A0AAU2H6B1</accession>
<dbReference type="Pfam" id="PF00326">
    <property type="entry name" value="Peptidase_S9"/>
    <property type="match status" value="1"/>
</dbReference>
<feature type="domain" description="Dipeptidylpeptidase IV N-terminal" evidence="2">
    <location>
        <begin position="129"/>
        <end position="335"/>
    </location>
</feature>
<organism evidence="3">
    <name type="scientific">Streptomyces sp. NBC_00060</name>
    <dbReference type="NCBI Taxonomy" id="2975636"/>
    <lineage>
        <taxon>Bacteria</taxon>
        <taxon>Bacillati</taxon>
        <taxon>Actinomycetota</taxon>
        <taxon>Actinomycetes</taxon>
        <taxon>Kitasatosporales</taxon>
        <taxon>Streptomycetaceae</taxon>
        <taxon>Streptomyces</taxon>
    </lineage>
</organism>
<sequence>MPTEEKTAQAQATEDFPLQFARTRRFSLGAPRSLTVSPDGDRVLFVRTADGRSPLSSLWLFENGRERVLVDPLALGEEDEVPQAELIRRERARETSGGIVGYATDAAVRTVVFALSGALWLAGTDGSAPRRLPTAGPAVDPRLSPDGTLVSYVTGRALHVVRADGTGDRQLAAPEGPDVSYGLSDHVSAESIGRARSSWWSPDGSALLVVRVDNSPVQRWYLSDPSDPAKAPRALPYPAAGTPNAEVSLVVVRVDGERVPVRLPRSADAASHPAGVWTDPAFEYLVEGGWDGAGAFATVQTRDQRTAYRLAIDPASGATEVTNRHHDDHWLEFTPGATALARSGAALGEGLPAGLEVRAILGSAGDTVYFAASDEPTETHVWAYAPESGFTRVTEEPGVHTAALGGDTLVLDSRTLHEHTVTVLRDGKPTGRIGVLTERPAVTPRPVFLSLGERELRTALYLPSWHREGAARLPVVVHSYGGPGTQTVVRANGWHHAVNQWFAEQGFAVLSVDGRGTPGRGEAWRTSIHGDQLTPVLEDQADAVRAAAERYPDLDTGRVGIRGWSFGGYLAAAAVLHRPDVFHAAVAGAAPTDLTLYDTHWKERYLGHPDVQPENYERCSLVAHAHKLTRPLMLVHGMADDNVVPAHMLRFSQALVAAGKLHSVVPLVGESHLVTKEGVADTLLWLNLDFLKKSLNV</sequence>
<gene>
    <name evidence="3" type="ORF">OHV25_30805</name>
</gene>
<protein>
    <submittedName>
        <fullName evidence="3">Prolyl oligopeptidase family serine peptidase</fullName>
    </submittedName>
</protein>
<dbReference type="GO" id="GO:0004252">
    <property type="term" value="F:serine-type endopeptidase activity"/>
    <property type="evidence" value="ECO:0007669"/>
    <property type="project" value="InterPro"/>
</dbReference>
<dbReference type="SUPFAM" id="SSF53474">
    <property type="entry name" value="alpha/beta-Hydrolases"/>
    <property type="match status" value="1"/>
</dbReference>
<dbReference type="AlphaFoldDB" id="A0AAU2H6B1"/>
<dbReference type="Gene3D" id="3.40.50.1820">
    <property type="entry name" value="alpha/beta hydrolase"/>
    <property type="match status" value="1"/>
</dbReference>
<dbReference type="InterPro" id="IPR001375">
    <property type="entry name" value="Peptidase_S9_cat"/>
</dbReference>
<dbReference type="EMBL" id="CP108253">
    <property type="protein sequence ID" value="WTU43650.1"/>
    <property type="molecule type" value="Genomic_DNA"/>
</dbReference>
<name>A0AAU2H6B1_9ACTN</name>